<keyword evidence="1" id="KW-1133">Transmembrane helix</keyword>
<dbReference type="RefSeq" id="WP_139401604.1">
    <property type="nucleotide sequence ID" value="NZ_JACHEW010000009.1"/>
</dbReference>
<evidence type="ECO:0000313" key="2">
    <source>
        <dbReference type="EMBL" id="MBB6016785.1"/>
    </source>
</evidence>
<evidence type="ECO:0000256" key="1">
    <source>
        <dbReference type="SAM" id="Phobius"/>
    </source>
</evidence>
<dbReference type="EMBL" id="VDMO01000005">
    <property type="protein sequence ID" value="TNM71925.1"/>
    <property type="molecule type" value="Genomic_DNA"/>
</dbReference>
<sequence length="107" mass="12232">MPDLFLNTLATQYQPYIYSALWLLASLFVAAFAVLLLRLAWTGRFNQKVSPLVLAAFAIPIAVVAMSIYFTHDINLWQGLTAIVVVLGLLFSKPKRSPRRRGRRYRY</sequence>
<proteinExistence type="predicted"/>
<evidence type="ECO:0000313" key="5">
    <source>
        <dbReference type="Proteomes" id="UP000629870"/>
    </source>
</evidence>
<feature type="transmembrane region" description="Helical" evidence="1">
    <location>
        <begin position="52"/>
        <end position="70"/>
    </location>
</feature>
<dbReference type="AlphaFoldDB" id="A0A5C4Y7Y6"/>
<reference evidence="3 4" key="1">
    <citation type="submission" date="2019-06" db="EMBL/GenBank/DDBJ databases">
        <title>Genome sequence of Deinococcus radiopugnans ATCC 19172.</title>
        <authorList>
            <person name="Maclea K.S."/>
            <person name="Maynard C.R."/>
        </authorList>
    </citation>
    <scope>NUCLEOTIDE SEQUENCE [LARGE SCALE GENOMIC DNA]</scope>
    <source>
        <strain evidence="3 4">ATCC 19172</strain>
    </source>
</reference>
<dbReference type="EMBL" id="JACHEW010000009">
    <property type="protein sequence ID" value="MBB6016785.1"/>
    <property type="molecule type" value="Genomic_DNA"/>
</dbReference>
<keyword evidence="5" id="KW-1185">Reference proteome</keyword>
<dbReference type="Proteomes" id="UP000313988">
    <property type="component" value="Unassembled WGS sequence"/>
</dbReference>
<protein>
    <submittedName>
        <fullName evidence="2">TRAP-type uncharacterized transport system fused permease subunit</fullName>
    </submittedName>
</protein>
<evidence type="ECO:0000313" key="4">
    <source>
        <dbReference type="Proteomes" id="UP000313988"/>
    </source>
</evidence>
<evidence type="ECO:0000313" key="3">
    <source>
        <dbReference type="EMBL" id="TNM71925.1"/>
    </source>
</evidence>
<gene>
    <name evidence="3" type="ORF">FHR04_06035</name>
    <name evidence="2" type="ORF">HNQ04_002040</name>
</gene>
<dbReference type="Proteomes" id="UP000629870">
    <property type="component" value="Unassembled WGS sequence"/>
</dbReference>
<accession>A0A5C4Y7Y6</accession>
<reference evidence="2 5" key="2">
    <citation type="submission" date="2020-08" db="EMBL/GenBank/DDBJ databases">
        <title>Genomic Encyclopedia of Type Strains, Phase IV (KMG-IV): sequencing the most valuable type-strain genomes for metagenomic binning, comparative biology and taxonomic classification.</title>
        <authorList>
            <person name="Goeker M."/>
        </authorList>
    </citation>
    <scope>NUCLEOTIDE SEQUENCE [LARGE SCALE GENOMIC DNA]</scope>
    <source>
        <strain evidence="2 5">DSM 12027</strain>
    </source>
</reference>
<name>A0A5C4Y7Y6_9DEIO</name>
<keyword evidence="1" id="KW-0472">Membrane</keyword>
<keyword evidence="1" id="KW-0812">Transmembrane</keyword>
<organism evidence="3 4">
    <name type="scientific">Deinococcus radiopugnans ATCC 19172</name>
    <dbReference type="NCBI Taxonomy" id="585398"/>
    <lineage>
        <taxon>Bacteria</taxon>
        <taxon>Thermotogati</taxon>
        <taxon>Deinococcota</taxon>
        <taxon>Deinococci</taxon>
        <taxon>Deinococcales</taxon>
        <taxon>Deinococcaceae</taxon>
        <taxon>Deinococcus</taxon>
    </lineage>
</organism>
<feature type="transmembrane region" description="Helical" evidence="1">
    <location>
        <begin position="20"/>
        <end position="40"/>
    </location>
</feature>
<feature type="transmembrane region" description="Helical" evidence="1">
    <location>
        <begin position="76"/>
        <end position="94"/>
    </location>
</feature>
<comment type="caution">
    <text evidence="3">The sequence shown here is derived from an EMBL/GenBank/DDBJ whole genome shotgun (WGS) entry which is preliminary data.</text>
</comment>